<dbReference type="Gene3D" id="1.10.10.10">
    <property type="entry name" value="Winged helix-like DNA-binding domain superfamily/Winged helix DNA-binding domain"/>
    <property type="match status" value="1"/>
</dbReference>
<dbReference type="InterPro" id="IPR013325">
    <property type="entry name" value="RNA_pol_sigma_r2"/>
</dbReference>
<dbReference type="SUPFAM" id="SSF88659">
    <property type="entry name" value="Sigma3 and sigma4 domains of RNA polymerase sigma factors"/>
    <property type="match status" value="1"/>
</dbReference>
<dbReference type="InterPro" id="IPR039425">
    <property type="entry name" value="RNA_pol_sigma-70-like"/>
</dbReference>
<dbReference type="InterPro" id="IPR007627">
    <property type="entry name" value="RNA_pol_sigma70_r2"/>
</dbReference>
<proteinExistence type="inferred from homology"/>
<dbReference type="PANTHER" id="PTHR43133">
    <property type="entry name" value="RNA POLYMERASE ECF-TYPE SIGMA FACTO"/>
    <property type="match status" value="1"/>
</dbReference>
<evidence type="ECO:0000313" key="8">
    <source>
        <dbReference type="Proteomes" id="UP000020529"/>
    </source>
</evidence>
<dbReference type="GO" id="GO:0006352">
    <property type="term" value="P:DNA-templated transcription initiation"/>
    <property type="evidence" value="ECO:0007669"/>
    <property type="project" value="InterPro"/>
</dbReference>
<dbReference type="RefSeq" id="WP_022347837.1">
    <property type="nucleotide sequence ID" value="NZ_JGCY01000228.1"/>
</dbReference>
<keyword evidence="3" id="KW-0731">Sigma factor</keyword>
<evidence type="ECO:0000259" key="6">
    <source>
        <dbReference type="Pfam" id="PF08281"/>
    </source>
</evidence>
<evidence type="ECO:0000256" key="1">
    <source>
        <dbReference type="ARBA" id="ARBA00010641"/>
    </source>
</evidence>
<dbReference type="Proteomes" id="UP000020529">
    <property type="component" value="Unassembled WGS sequence"/>
</dbReference>
<evidence type="ECO:0000259" key="5">
    <source>
        <dbReference type="Pfam" id="PF04542"/>
    </source>
</evidence>
<dbReference type="Pfam" id="PF04542">
    <property type="entry name" value="Sigma70_r2"/>
    <property type="match status" value="1"/>
</dbReference>
<dbReference type="SUPFAM" id="SSF88946">
    <property type="entry name" value="Sigma2 domain of RNA polymerase sigma factors"/>
    <property type="match status" value="1"/>
</dbReference>
<dbReference type="EMBL" id="JGCY01000228">
    <property type="protein sequence ID" value="EXY75673.1"/>
    <property type="molecule type" value="Genomic_DNA"/>
</dbReference>
<gene>
    <name evidence="7" type="ORF">M124_0507</name>
</gene>
<dbReference type="GO" id="GO:0003677">
    <property type="term" value="F:DNA binding"/>
    <property type="evidence" value="ECO:0007669"/>
    <property type="project" value="InterPro"/>
</dbReference>
<organism evidence="7 8">
    <name type="scientific">Bacteroides fragilis str. 3988T(B)14</name>
    <dbReference type="NCBI Taxonomy" id="1339315"/>
    <lineage>
        <taxon>Bacteria</taxon>
        <taxon>Pseudomonadati</taxon>
        <taxon>Bacteroidota</taxon>
        <taxon>Bacteroidia</taxon>
        <taxon>Bacteroidales</taxon>
        <taxon>Bacteroidaceae</taxon>
        <taxon>Bacteroides</taxon>
    </lineage>
</organism>
<dbReference type="GO" id="GO:0016987">
    <property type="term" value="F:sigma factor activity"/>
    <property type="evidence" value="ECO:0007669"/>
    <property type="project" value="UniProtKB-KW"/>
</dbReference>
<keyword evidence="4" id="KW-0804">Transcription</keyword>
<dbReference type="Pfam" id="PF08281">
    <property type="entry name" value="Sigma70_r4_2"/>
    <property type="match status" value="1"/>
</dbReference>
<dbReference type="InterPro" id="IPR014284">
    <property type="entry name" value="RNA_pol_sigma-70_dom"/>
</dbReference>
<comment type="caution">
    <text evidence="7">The sequence shown here is derived from an EMBL/GenBank/DDBJ whole genome shotgun (WGS) entry which is preliminary data.</text>
</comment>
<dbReference type="InterPro" id="IPR036388">
    <property type="entry name" value="WH-like_DNA-bd_sf"/>
</dbReference>
<dbReference type="NCBIfam" id="TIGR02985">
    <property type="entry name" value="Sig70_bacteroi1"/>
    <property type="match status" value="1"/>
</dbReference>
<evidence type="ECO:0000313" key="7">
    <source>
        <dbReference type="EMBL" id="EXY75673.1"/>
    </source>
</evidence>
<dbReference type="Gene3D" id="1.10.1740.10">
    <property type="match status" value="1"/>
</dbReference>
<protein>
    <submittedName>
        <fullName evidence="7">RNA polymerase sigma-70 factor, expansion 1 family protein</fullName>
    </submittedName>
</protein>
<evidence type="ECO:0000256" key="4">
    <source>
        <dbReference type="ARBA" id="ARBA00023163"/>
    </source>
</evidence>
<feature type="domain" description="RNA polymerase sigma-70 region 2" evidence="5">
    <location>
        <begin position="27"/>
        <end position="92"/>
    </location>
</feature>
<dbReference type="InterPro" id="IPR013324">
    <property type="entry name" value="RNA_pol_sigma_r3/r4-like"/>
</dbReference>
<dbReference type="PATRIC" id="fig|1339315.3.peg.1316"/>
<dbReference type="InterPro" id="IPR013249">
    <property type="entry name" value="RNA_pol_sigma70_r4_t2"/>
</dbReference>
<evidence type="ECO:0000256" key="3">
    <source>
        <dbReference type="ARBA" id="ARBA00023082"/>
    </source>
</evidence>
<dbReference type="NCBIfam" id="TIGR02937">
    <property type="entry name" value="sigma70-ECF"/>
    <property type="match status" value="1"/>
</dbReference>
<comment type="similarity">
    <text evidence="1">Belongs to the sigma-70 factor family. ECF subfamily.</text>
</comment>
<name>A0A015UPB3_BACFG</name>
<sequence>MNQFLDFDQKLYAELRKGSEHAFVTVFERYNRLLYALAYRYFKSGEEAEDAVQYTFMKLWEQRSSFEFQSGIRSLLFTILKNYIMNELRHRQIVFEKHYEMAQRNEEADDSFLKNFEDKDFREHLRTAIGKLPPQKQKICRLKIEKGLSNQEIAAEMHITVPTVKSHYTQAIKILRAEIESLIVLLHVLWIHFLE</sequence>
<dbReference type="AlphaFoldDB" id="A0A015UPB3"/>
<dbReference type="InterPro" id="IPR014327">
    <property type="entry name" value="RNA_pol_sigma70_bacteroid"/>
</dbReference>
<evidence type="ECO:0000256" key="2">
    <source>
        <dbReference type="ARBA" id="ARBA00023015"/>
    </source>
</evidence>
<dbReference type="PANTHER" id="PTHR43133:SF46">
    <property type="entry name" value="RNA POLYMERASE SIGMA-70 FACTOR ECF SUBFAMILY"/>
    <property type="match status" value="1"/>
</dbReference>
<feature type="domain" description="RNA polymerase sigma factor 70 region 4 type 2" evidence="6">
    <location>
        <begin position="125"/>
        <end position="173"/>
    </location>
</feature>
<reference evidence="7 8" key="1">
    <citation type="submission" date="2014-02" db="EMBL/GenBank/DDBJ databases">
        <authorList>
            <person name="Sears C."/>
            <person name="Carroll K."/>
            <person name="Sack B.R."/>
            <person name="Qadri F."/>
            <person name="Myers L.L."/>
            <person name="Chung G.-T."/>
            <person name="Escheverria P."/>
            <person name="Fraser C.M."/>
            <person name="Sadzewicz L."/>
            <person name="Shefchek K.A."/>
            <person name="Tallon L."/>
            <person name="Das S.P."/>
            <person name="Daugherty S."/>
            <person name="Mongodin E.F."/>
        </authorList>
    </citation>
    <scope>NUCLEOTIDE SEQUENCE [LARGE SCALE GENOMIC DNA]</scope>
    <source>
        <strain evidence="8">3988T(B)14</strain>
    </source>
</reference>
<keyword evidence="2" id="KW-0805">Transcription regulation</keyword>
<accession>A0A015UPB3</accession>